<evidence type="ECO:0000313" key="2">
    <source>
        <dbReference type="Proteomes" id="UP000756132"/>
    </source>
</evidence>
<dbReference type="Proteomes" id="UP000756132">
    <property type="component" value="Chromosome 3"/>
</dbReference>
<sequence>MSQEPLPTMVAIHDSREHRVWVYFVDKGRNIRWYKGPRDDGPERQASTMPYDSPRELIELFSPERGNGAAETRVFYVNEESKLQEACWTEGFNNDKWYPGALSNVEDNGYDVEPRSVLTATVFNHYMRVFYQHKNENAPCVAWGESRERGDETWTSKTAVSFN</sequence>
<keyword evidence="2" id="KW-1185">Reference proteome</keyword>
<dbReference type="SUPFAM" id="SSF89372">
    <property type="entry name" value="Fucose-specific lectin"/>
    <property type="match status" value="1"/>
</dbReference>
<organism evidence="1 2">
    <name type="scientific">Passalora fulva</name>
    <name type="common">Tomato leaf mold</name>
    <name type="synonym">Cladosporium fulvum</name>
    <dbReference type="NCBI Taxonomy" id="5499"/>
    <lineage>
        <taxon>Eukaryota</taxon>
        <taxon>Fungi</taxon>
        <taxon>Dikarya</taxon>
        <taxon>Ascomycota</taxon>
        <taxon>Pezizomycotina</taxon>
        <taxon>Dothideomycetes</taxon>
        <taxon>Dothideomycetidae</taxon>
        <taxon>Mycosphaerellales</taxon>
        <taxon>Mycosphaerellaceae</taxon>
        <taxon>Fulvia</taxon>
    </lineage>
</organism>
<proteinExistence type="predicted"/>
<dbReference type="GeneID" id="71987737"/>
<evidence type="ECO:0008006" key="3">
    <source>
        <dbReference type="Google" id="ProtNLM"/>
    </source>
</evidence>
<reference evidence="1" key="2">
    <citation type="journal article" date="2022" name="Microb. Genom.">
        <title>A chromosome-scale genome assembly of the tomato pathogen Cladosporium fulvum reveals a compartmentalized genome architecture and the presence of a dispensable chromosome.</title>
        <authorList>
            <person name="Zaccaron A.Z."/>
            <person name="Chen L.H."/>
            <person name="Samaras A."/>
            <person name="Stergiopoulos I."/>
        </authorList>
    </citation>
    <scope>NUCLEOTIDE SEQUENCE</scope>
    <source>
        <strain evidence="1">Race5_Kim</strain>
    </source>
</reference>
<dbReference type="EMBL" id="CP090165">
    <property type="protein sequence ID" value="UJO15417.1"/>
    <property type="molecule type" value="Genomic_DNA"/>
</dbReference>
<dbReference type="KEGG" id="ffu:CLAFUR5_07859"/>
<evidence type="ECO:0000313" key="1">
    <source>
        <dbReference type="EMBL" id="UJO15417.1"/>
    </source>
</evidence>
<dbReference type="Gene3D" id="2.120.10.70">
    <property type="entry name" value="Fucose-specific lectin"/>
    <property type="match status" value="1"/>
</dbReference>
<reference evidence="1" key="1">
    <citation type="submission" date="2021-12" db="EMBL/GenBank/DDBJ databases">
        <authorList>
            <person name="Zaccaron A."/>
            <person name="Stergiopoulos I."/>
        </authorList>
    </citation>
    <scope>NUCLEOTIDE SEQUENCE</scope>
    <source>
        <strain evidence="1">Race5_Kim</strain>
    </source>
</reference>
<accession>A0A9Q8LDJ7</accession>
<dbReference type="RefSeq" id="XP_047759783.1">
    <property type="nucleotide sequence ID" value="XM_047907007.1"/>
</dbReference>
<name>A0A9Q8LDJ7_PASFU</name>
<dbReference type="AlphaFoldDB" id="A0A9Q8LDJ7"/>
<protein>
    <recommendedName>
        <fullName evidence="3">Fucose-specific lectin</fullName>
    </recommendedName>
</protein>
<gene>
    <name evidence="1" type="ORF">CLAFUR5_07859</name>
</gene>